<accession>A0A6J6ITG4</accession>
<dbReference type="AlphaFoldDB" id="A0A6J6ITG4"/>
<feature type="domain" description="HNH nuclease" evidence="1">
    <location>
        <begin position="394"/>
        <end position="446"/>
    </location>
</feature>
<proteinExistence type="predicted"/>
<dbReference type="CDD" id="cd00085">
    <property type="entry name" value="HNHc"/>
    <property type="match status" value="1"/>
</dbReference>
<organism evidence="2">
    <name type="scientific">freshwater metagenome</name>
    <dbReference type="NCBI Taxonomy" id="449393"/>
    <lineage>
        <taxon>unclassified sequences</taxon>
        <taxon>metagenomes</taxon>
        <taxon>ecological metagenomes</taxon>
    </lineage>
</organism>
<dbReference type="Pfam" id="PF02720">
    <property type="entry name" value="DUF222"/>
    <property type="match status" value="1"/>
</dbReference>
<evidence type="ECO:0000313" key="2">
    <source>
        <dbReference type="EMBL" id="CAB4627911.1"/>
    </source>
</evidence>
<protein>
    <submittedName>
        <fullName evidence="2">Unannotated protein</fullName>
    </submittedName>
</protein>
<dbReference type="InterPro" id="IPR003615">
    <property type="entry name" value="HNH_nuc"/>
</dbReference>
<sequence>MLKEPGDRFDHLMRARARCRRDVLQSADGGPGAAGAAELGDDALPVGFGPSMALLERSVEAMARCGLPADGGALVAIRAQVDRLLALVCEAEVRFDVNELWRDEGAGSLRGWLADRGGLGRKAASAEAKRVERLESWPEVREAWVSGVLSGPQVDLLVAAVPHRFVSLFAQHAEGVVNAIAPLDVEQTAIAMRQWLRAAESDDGADDFRERPSGLHLDRTFDGSFLMHGQLNAAEASIIDATLSVFDVPDPVDENGEVMGERRTMGQRQVDALVAACSFALAHRDGGGESGRFQPHVSLVVDVQELRSAALRGAGVSSIADIDLMAEKNSWSAAEKAWFTEALGHHGDAVTAEGMVIDALATSTLSCDSVIQAVVTNGSKVLRLGRLERTARPWQRRAIIARDRHCRAPGCRTKPRFCDVHHVDHWANGGKTDVDRMVLLCGTHHREFHKPGYEMELAEDGLFTVRSPRGWTRSSVPEHAEATVFAREVRGGPVPIAS</sequence>
<reference evidence="2" key="1">
    <citation type="submission" date="2020-05" db="EMBL/GenBank/DDBJ databases">
        <authorList>
            <person name="Chiriac C."/>
            <person name="Salcher M."/>
            <person name="Ghai R."/>
            <person name="Kavagutti S V."/>
        </authorList>
    </citation>
    <scope>NUCLEOTIDE SEQUENCE</scope>
</reference>
<dbReference type="InterPro" id="IPR003870">
    <property type="entry name" value="DUF222"/>
</dbReference>
<dbReference type="EMBL" id="CAEZUP010000172">
    <property type="protein sequence ID" value="CAB4627911.1"/>
    <property type="molecule type" value="Genomic_DNA"/>
</dbReference>
<gene>
    <name evidence="2" type="ORF">UFOPK1835_02242</name>
</gene>
<dbReference type="SMART" id="SM00507">
    <property type="entry name" value="HNHc"/>
    <property type="match status" value="1"/>
</dbReference>
<name>A0A6J6ITG4_9ZZZZ</name>
<evidence type="ECO:0000259" key="1">
    <source>
        <dbReference type="SMART" id="SM00507"/>
    </source>
</evidence>